<evidence type="ECO:0000313" key="3">
    <source>
        <dbReference type="EMBL" id="UYT10041.1"/>
    </source>
</evidence>
<dbReference type="Gene3D" id="2.160.20.120">
    <property type="match status" value="1"/>
</dbReference>
<dbReference type="EMBL" id="CP109635">
    <property type="protein sequence ID" value="UYT10041.1"/>
    <property type="molecule type" value="Genomic_DNA"/>
</dbReference>
<protein>
    <submittedName>
        <fullName evidence="2">DUF4097 and DUF4098 domain-containing protein YvlB</fullName>
    </submittedName>
    <submittedName>
        <fullName evidence="3">DUF4097 domain-containing protein</fullName>
    </submittedName>
</protein>
<reference evidence="3" key="2">
    <citation type="submission" date="2022-10" db="EMBL/GenBank/DDBJ databases">
        <title>Genome assembly of Lactococcus garvieae isolates from cricket gut.</title>
        <authorList>
            <person name="Luecke A.R."/>
            <person name="Brown A.M.V."/>
            <person name="Wakeman C.A."/>
        </authorList>
    </citation>
    <scope>NUCLEOTIDE SEQUENCE</scope>
    <source>
        <strain evidence="3">Alexii-11_2</strain>
    </source>
</reference>
<organism evidence="2 4">
    <name type="scientific">Lactococcus garvieae</name>
    <dbReference type="NCBI Taxonomy" id="1363"/>
    <lineage>
        <taxon>Bacteria</taxon>
        <taxon>Bacillati</taxon>
        <taxon>Bacillota</taxon>
        <taxon>Bacilli</taxon>
        <taxon>Lactobacillales</taxon>
        <taxon>Streptococcaceae</taxon>
        <taxon>Lactococcus</taxon>
    </lineage>
</organism>
<name>A0A1I4H0S9_9LACT</name>
<accession>A0A1I4H0S9</accession>
<dbReference type="Proteomes" id="UP001164042">
    <property type="component" value="Chromosome"/>
</dbReference>
<feature type="domain" description="DUF4097" evidence="1">
    <location>
        <begin position="121"/>
        <end position="356"/>
    </location>
</feature>
<sequence length="362" mass="40476">MNKKDRIMDLMRRGIITEDEALELLDKSNPMAEEGHSENKEKFNYTDTEGFVNHEVDFMDSFKGIMDQIVTKGKVVFKDASKAIDDNIDFSKGFPKVKSTVKTVEKDIEGDFHSVNLDIKAGKISVYPGENAHVKAEYRIYGAVDQEKIDEYLAEKTKLEVNEGVLEITTSDSLRTAVNLELYLPEKVYETFDFKFAHGDIKVEKIAVDNLEIDQVNGEVELVETTNKDINVTIKNGEIKVLDGSTNVLKLNSVNGNIRVTSAFEDGDVNLVNGNILLTQNQDTPRKLMVKNVNGDVKLSVPEYLGLVGHVRTVFGGYKTRLNLDNPFEASRNGAAVVRTGPDTLTFELETKSGTIWLKDID</sequence>
<evidence type="ECO:0000259" key="1">
    <source>
        <dbReference type="Pfam" id="PF13349"/>
    </source>
</evidence>
<dbReference type="RefSeq" id="WP_074751127.1">
    <property type="nucleotide sequence ID" value="NZ_CP109635.1"/>
</dbReference>
<dbReference type="InterPro" id="IPR025164">
    <property type="entry name" value="Toastrack_DUF4097"/>
</dbReference>
<gene>
    <name evidence="3" type="ORF">OF801_08740</name>
    <name evidence="2" type="ORF">SAMN05216438_10629</name>
</gene>
<dbReference type="Proteomes" id="UP000181969">
    <property type="component" value="Unassembled WGS sequence"/>
</dbReference>
<proteinExistence type="predicted"/>
<evidence type="ECO:0000313" key="4">
    <source>
        <dbReference type="Proteomes" id="UP000181969"/>
    </source>
</evidence>
<dbReference type="AlphaFoldDB" id="A0A1I4H0S9"/>
<dbReference type="EMBL" id="FOTJ01000006">
    <property type="protein sequence ID" value="SFL35016.1"/>
    <property type="molecule type" value="Genomic_DNA"/>
</dbReference>
<dbReference type="OrthoDB" id="2240743at2"/>
<dbReference type="Pfam" id="PF13349">
    <property type="entry name" value="DUF4097"/>
    <property type="match status" value="1"/>
</dbReference>
<reference evidence="2 4" key="1">
    <citation type="submission" date="2016-10" db="EMBL/GenBank/DDBJ databases">
        <authorList>
            <person name="de Groot N.N."/>
        </authorList>
    </citation>
    <scope>NUCLEOTIDE SEQUENCE [LARGE SCALE GENOMIC DNA]</scope>
    <source>
        <strain evidence="2 4">M79</strain>
    </source>
</reference>
<evidence type="ECO:0000313" key="2">
    <source>
        <dbReference type="EMBL" id="SFL35016.1"/>
    </source>
</evidence>